<dbReference type="InterPro" id="IPR024529">
    <property type="entry name" value="ECF_trnsprt_substrate-spec"/>
</dbReference>
<evidence type="ECO:0000256" key="6">
    <source>
        <dbReference type="ARBA" id="ARBA00022989"/>
    </source>
</evidence>
<dbReference type="EMBL" id="AFTL01000009">
    <property type="protein sequence ID" value="EGS38131.1"/>
    <property type="molecule type" value="Genomic_DNA"/>
</dbReference>
<keyword evidence="6 9" id="KW-1133">Transmembrane helix</keyword>
<comment type="caution">
    <text evidence="10">The sequence shown here is derived from an EMBL/GenBank/DDBJ whole genome shotgun (WGS) entry which is preliminary data.</text>
</comment>
<accession>A0ABP2LAM4</accession>
<evidence type="ECO:0000256" key="7">
    <source>
        <dbReference type="ARBA" id="ARBA00023136"/>
    </source>
</evidence>
<keyword evidence="7 8" id="KW-0472">Membrane</keyword>
<feature type="transmembrane region" description="Helical" evidence="9">
    <location>
        <begin position="52"/>
        <end position="69"/>
    </location>
</feature>
<evidence type="ECO:0000313" key="10">
    <source>
        <dbReference type="EMBL" id="EGS38131.1"/>
    </source>
</evidence>
<dbReference type="Pfam" id="PF12822">
    <property type="entry name" value="ECF_trnsprt"/>
    <property type="match status" value="1"/>
</dbReference>
<feature type="transmembrane region" description="Helical" evidence="9">
    <location>
        <begin position="122"/>
        <end position="143"/>
    </location>
</feature>
<evidence type="ECO:0000256" key="4">
    <source>
        <dbReference type="ARBA" id="ARBA00022475"/>
    </source>
</evidence>
<dbReference type="PANTHER" id="PTHR38438">
    <property type="entry name" value="RIBOFLAVIN TRANSPORTER RIBU"/>
    <property type="match status" value="1"/>
</dbReference>
<comment type="subcellular location">
    <subcellularLocation>
        <location evidence="1">Cell membrane</location>
        <topology evidence="1">Multi-pass membrane protein</topology>
    </subcellularLocation>
</comment>
<protein>
    <recommendedName>
        <fullName evidence="8">Riboflavin transporter</fullName>
    </recommendedName>
</protein>
<organism evidence="10 11">
    <name type="scientific">Limosilactobacillus oris F0423</name>
    <dbReference type="NCBI Taxonomy" id="944562"/>
    <lineage>
        <taxon>Bacteria</taxon>
        <taxon>Bacillati</taxon>
        <taxon>Bacillota</taxon>
        <taxon>Bacilli</taxon>
        <taxon>Lactobacillales</taxon>
        <taxon>Lactobacillaceae</taxon>
        <taxon>Limosilactobacillus</taxon>
    </lineage>
</organism>
<dbReference type="Proteomes" id="UP000006035">
    <property type="component" value="Unassembled WGS sequence"/>
</dbReference>
<keyword evidence="3 8" id="KW-0813">Transport</keyword>
<evidence type="ECO:0000313" key="11">
    <source>
        <dbReference type="Proteomes" id="UP000006035"/>
    </source>
</evidence>
<feature type="transmembrane region" description="Helical" evidence="9">
    <location>
        <begin position="155"/>
        <end position="182"/>
    </location>
</feature>
<dbReference type="PANTHER" id="PTHR38438:SF1">
    <property type="entry name" value="RIBOFLAVIN TRANSPORTER RIBU"/>
    <property type="match status" value="1"/>
</dbReference>
<evidence type="ECO:0000256" key="3">
    <source>
        <dbReference type="ARBA" id="ARBA00022448"/>
    </source>
</evidence>
<comment type="similarity">
    <text evidence="2 8">Belongs to the prokaryotic riboflavin transporter (P-RFT) (TC 2.A.87) family.</text>
</comment>
<dbReference type="Gene3D" id="1.10.1760.20">
    <property type="match status" value="1"/>
</dbReference>
<evidence type="ECO:0000256" key="2">
    <source>
        <dbReference type="ARBA" id="ARBA00005540"/>
    </source>
</evidence>
<evidence type="ECO:0000256" key="1">
    <source>
        <dbReference type="ARBA" id="ARBA00004651"/>
    </source>
</evidence>
<feature type="transmembrane region" description="Helical" evidence="9">
    <location>
        <begin position="81"/>
        <end position="102"/>
    </location>
</feature>
<comment type="function">
    <text evidence="8">Probably a riboflavin-binding protein that interacts with the energy-coupling factor (ECF) ABC-transporter complex.</text>
</comment>
<gene>
    <name evidence="10" type="ORF">HMPREF9102_0538</name>
</gene>
<evidence type="ECO:0000256" key="5">
    <source>
        <dbReference type="ARBA" id="ARBA00022692"/>
    </source>
</evidence>
<reference evidence="10 11" key="1">
    <citation type="submission" date="2011-05" db="EMBL/GenBank/DDBJ databases">
        <authorList>
            <person name="Durkin A.S."/>
            <person name="Kim M."/>
            <person name="Radune D."/>
            <person name="Hostetler J."/>
            <person name="Torralba M."/>
            <person name="Gillis M."/>
            <person name="Methe B."/>
            <person name="Sutton G."/>
            <person name="Nelson K.E."/>
        </authorList>
    </citation>
    <scope>NUCLEOTIDE SEQUENCE [LARGE SCALE GENOMIC DNA]</scope>
    <source>
        <strain evidence="10 11">F0423</strain>
    </source>
</reference>
<sequence>MTVSHQRIQRMVGIACLGALAFILMMFEFPIIPVASYLKIDFSDIPVLLGGYLYGPLAGVVVAFIKCFLHAMVNGFAIGDLIGVGSDFISSLALLFPFYYVWRHQEWSFKRQALTAIPLATLVLTVVMSLLNLWVITPLYMAVWHWQSSLPVAQLVALGVLPFNIVKGLLLSIVFILIAAHLRQWLQRHRME</sequence>
<proteinExistence type="inferred from homology"/>
<keyword evidence="5 9" id="KW-0812">Transmembrane</keyword>
<dbReference type="RefSeq" id="WP_003715264.1">
    <property type="nucleotide sequence ID" value="NZ_AFTL01000009.1"/>
</dbReference>
<evidence type="ECO:0000256" key="8">
    <source>
        <dbReference type="PIRNR" id="PIRNR037778"/>
    </source>
</evidence>
<feature type="transmembrane region" description="Helical" evidence="9">
    <location>
        <begin position="12"/>
        <end position="32"/>
    </location>
</feature>
<keyword evidence="11" id="KW-1185">Reference proteome</keyword>
<dbReference type="InterPro" id="IPR025720">
    <property type="entry name" value="RibU"/>
</dbReference>
<name>A0ABP2LAM4_9LACO</name>
<keyword evidence="4 8" id="KW-1003">Cell membrane</keyword>
<dbReference type="PIRSF" id="PIRSF037778">
    <property type="entry name" value="UCP037778_transp_RibU"/>
    <property type="match status" value="1"/>
</dbReference>
<evidence type="ECO:0000256" key="9">
    <source>
        <dbReference type="SAM" id="Phobius"/>
    </source>
</evidence>